<feature type="chain" id="PRO_5011503314" description="chorismate mutase" evidence="5">
    <location>
        <begin position="29"/>
        <end position="211"/>
    </location>
</feature>
<dbReference type="GO" id="GO:0046417">
    <property type="term" value="P:chorismate metabolic process"/>
    <property type="evidence" value="ECO:0007669"/>
    <property type="project" value="InterPro"/>
</dbReference>
<dbReference type="InterPro" id="IPR002701">
    <property type="entry name" value="CM_II_prokaryot"/>
</dbReference>
<keyword evidence="8" id="KW-1185">Reference proteome</keyword>
<dbReference type="SMART" id="SM00830">
    <property type="entry name" value="CM_2"/>
    <property type="match status" value="1"/>
</dbReference>
<feature type="domain" description="Chorismate mutase" evidence="6">
    <location>
        <begin position="31"/>
        <end position="127"/>
    </location>
</feature>
<dbReference type="Pfam" id="PF01817">
    <property type="entry name" value="CM_2"/>
    <property type="match status" value="1"/>
</dbReference>
<name>A0A1H9K2R9_9PSEU</name>
<dbReference type="NCBIfam" id="TIGR01806">
    <property type="entry name" value="CM_mono2"/>
    <property type="match status" value="1"/>
</dbReference>
<evidence type="ECO:0000259" key="6">
    <source>
        <dbReference type="PROSITE" id="PS51168"/>
    </source>
</evidence>
<dbReference type="EMBL" id="FOFV01000005">
    <property type="protein sequence ID" value="SEQ93412.1"/>
    <property type="molecule type" value="Genomic_DNA"/>
</dbReference>
<comment type="pathway">
    <text evidence="1">Metabolic intermediate biosynthesis; prephenate biosynthesis; prephenate from chorismate: step 1/1.</text>
</comment>
<dbReference type="InterPro" id="IPR036263">
    <property type="entry name" value="Chorismate_II_sf"/>
</dbReference>
<evidence type="ECO:0000256" key="4">
    <source>
        <dbReference type="ARBA" id="ARBA00023235"/>
    </source>
</evidence>
<organism evidence="7 8">
    <name type="scientific">Lentzea albida</name>
    <dbReference type="NCBI Taxonomy" id="65499"/>
    <lineage>
        <taxon>Bacteria</taxon>
        <taxon>Bacillati</taxon>
        <taxon>Actinomycetota</taxon>
        <taxon>Actinomycetes</taxon>
        <taxon>Pseudonocardiales</taxon>
        <taxon>Pseudonocardiaceae</taxon>
        <taxon>Lentzea</taxon>
    </lineage>
</organism>
<evidence type="ECO:0000313" key="8">
    <source>
        <dbReference type="Proteomes" id="UP000199503"/>
    </source>
</evidence>
<dbReference type="PROSITE" id="PS51168">
    <property type="entry name" value="CHORISMATE_MUT_2"/>
    <property type="match status" value="1"/>
</dbReference>
<evidence type="ECO:0000256" key="1">
    <source>
        <dbReference type="ARBA" id="ARBA00004817"/>
    </source>
</evidence>
<evidence type="ECO:0000256" key="3">
    <source>
        <dbReference type="ARBA" id="ARBA00022729"/>
    </source>
</evidence>
<dbReference type="RefSeq" id="WP_089916146.1">
    <property type="nucleotide sequence ID" value="NZ_FOFV01000005.1"/>
</dbReference>
<evidence type="ECO:0000256" key="5">
    <source>
        <dbReference type="SAM" id="SignalP"/>
    </source>
</evidence>
<dbReference type="InterPro" id="IPR051331">
    <property type="entry name" value="Chorismate_mutase-related"/>
</dbReference>
<dbReference type="PANTHER" id="PTHR38041:SF2">
    <property type="entry name" value="SECRETED CHORISMATE MUTASE"/>
    <property type="match status" value="1"/>
</dbReference>
<reference evidence="8" key="1">
    <citation type="submission" date="2016-10" db="EMBL/GenBank/DDBJ databases">
        <authorList>
            <person name="Varghese N."/>
            <person name="Submissions S."/>
        </authorList>
    </citation>
    <scope>NUCLEOTIDE SEQUENCE [LARGE SCALE GENOMIC DNA]</scope>
    <source>
        <strain evidence="8">DSM 44437</strain>
    </source>
</reference>
<evidence type="ECO:0000313" key="7">
    <source>
        <dbReference type="EMBL" id="SEQ93412.1"/>
    </source>
</evidence>
<proteinExistence type="predicted"/>
<dbReference type="InterPro" id="IPR008240">
    <property type="entry name" value="Chorismate_mutase_periplasmic"/>
</dbReference>
<dbReference type="GO" id="GO:0009697">
    <property type="term" value="P:salicylic acid biosynthetic process"/>
    <property type="evidence" value="ECO:0007669"/>
    <property type="project" value="TreeGrafter"/>
</dbReference>
<dbReference type="SUPFAM" id="SSF48600">
    <property type="entry name" value="Chorismate mutase II"/>
    <property type="match status" value="1"/>
</dbReference>
<dbReference type="Proteomes" id="UP000199503">
    <property type="component" value="Unassembled WGS sequence"/>
</dbReference>
<evidence type="ECO:0000256" key="2">
    <source>
        <dbReference type="ARBA" id="ARBA00012404"/>
    </source>
</evidence>
<dbReference type="AlphaFoldDB" id="A0A1H9K2R9"/>
<keyword evidence="3 5" id="KW-0732">Signal</keyword>
<dbReference type="STRING" id="65499.SAMN04488000_105149"/>
<dbReference type="PANTHER" id="PTHR38041">
    <property type="entry name" value="CHORISMATE MUTASE"/>
    <property type="match status" value="1"/>
</dbReference>
<keyword evidence="4" id="KW-0413">Isomerase</keyword>
<feature type="signal peptide" evidence="5">
    <location>
        <begin position="1"/>
        <end position="28"/>
    </location>
</feature>
<dbReference type="OrthoDB" id="3825510at2"/>
<sequence>MSKRTRRIAVTALTVAGAISLTVPQATAAPHAATPNAEVASSAVTTAGSFGRLGPLTDLVVERLLVSDDVAASKFGTASPIEDPVREEQVLQQVRAQAVGAGVDPEAAAVFFRDQITASKVVQKGLFARWTAHPEEAPTTRPDLAQIRVRLDQLTTALLGQLKATEGVRAQHVPCTVQLVLATTSATVLQDLDGLHREALGSAVRSTCAAR</sequence>
<dbReference type="UniPathway" id="UPA00120">
    <property type="reaction ID" value="UER00203"/>
</dbReference>
<dbReference type="GO" id="GO:0004106">
    <property type="term" value="F:chorismate mutase activity"/>
    <property type="evidence" value="ECO:0007669"/>
    <property type="project" value="UniProtKB-EC"/>
</dbReference>
<gene>
    <name evidence="7" type="ORF">SAMN04488000_105149</name>
</gene>
<protein>
    <recommendedName>
        <fullName evidence="2">chorismate mutase</fullName>
        <ecNumber evidence="2">5.4.99.5</ecNumber>
    </recommendedName>
</protein>
<dbReference type="Gene3D" id="1.20.59.10">
    <property type="entry name" value="Chorismate mutase"/>
    <property type="match status" value="1"/>
</dbReference>
<accession>A0A1H9K2R9</accession>
<dbReference type="EC" id="5.4.99.5" evidence="2"/>
<dbReference type="InterPro" id="IPR036979">
    <property type="entry name" value="CM_dom_sf"/>
</dbReference>
<dbReference type="NCBIfam" id="NF006741">
    <property type="entry name" value="PRK09269.1"/>
    <property type="match status" value="1"/>
</dbReference>